<gene>
    <name evidence="2" type="ORF">PENTCL1PPCAC_19912</name>
</gene>
<evidence type="ECO:0000259" key="1">
    <source>
        <dbReference type="PROSITE" id="PS50181"/>
    </source>
</evidence>
<feature type="domain" description="F-box" evidence="1">
    <location>
        <begin position="10"/>
        <end position="58"/>
    </location>
</feature>
<feature type="non-terminal residue" evidence="2">
    <location>
        <position position="1"/>
    </location>
</feature>
<dbReference type="AlphaFoldDB" id="A0AAV5TTF9"/>
<name>A0AAV5TTF9_9BILA</name>
<sequence>TLHFLLHCLQMDFFSLPDVFLHKLMKTMTILDRMRFRLACRAFERLVADTHAGYFETAKLGSYERKCSNEGSAPTSHHSSEHTLLMKIGNASVCTFDLTEDGFERCIYLRQRLFNGISIGTLEFTFSSNLTLPMEFIRRISEKWKIESLCFTLRNETELENGGTLMAEFPGCKYDVDLCFLPDTDKLLSLPTLERLISRTSATFHHNKQTIPSESFFKLLAIHKNIDVRHHYVEISFDEFKRAVQYISEDSRNRHVRFRTESSTVVSGLRNHGLTESSKTGDNCAGFVVDIKEDPDEGTRMELRSGKCVISIDRCALTIRDLRPSPYININNGSDWLISPSY</sequence>
<organism evidence="2 3">
    <name type="scientific">Pristionchus entomophagus</name>
    <dbReference type="NCBI Taxonomy" id="358040"/>
    <lineage>
        <taxon>Eukaryota</taxon>
        <taxon>Metazoa</taxon>
        <taxon>Ecdysozoa</taxon>
        <taxon>Nematoda</taxon>
        <taxon>Chromadorea</taxon>
        <taxon>Rhabditida</taxon>
        <taxon>Rhabditina</taxon>
        <taxon>Diplogasteromorpha</taxon>
        <taxon>Diplogasteroidea</taxon>
        <taxon>Neodiplogasteridae</taxon>
        <taxon>Pristionchus</taxon>
    </lineage>
</organism>
<evidence type="ECO:0000313" key="2">
    <source>
        <dbReference type="EMBL" id="GMS97737.1"/>
    </source>
</evidence>
<accession>A0AAV5TTF9</accession>
<proteinExistence type="predicted"/>
<dbReference type="PROSITE" id="PS50181">
    <property type="entry name" value="FBOX"/>
    <property type="match status" value="1"/>
</dbReference>
<protein>
    <recommendedName>
        <fullName evidence="1">F-box domain-containing protein</fullName>
    </recommendedName>
</protein>
<dbReference type="EMBL" id="BTSX01000004">
    <property type="protein sequence ID" value="GMS97737.1"/>
    <property type="molecule type" value="Genomic_DNA"/>
</dbReference>
<keyword evidence="3" id="KW-1185">Reference proteome</keyword>
<evidence type="ECO:0000313" key="3">
    <source>
        <dbReference type="Proteomes" id="UP001432027"/>
    </source>
</evidence>
<dbReference type="Proteomes" id="UP001432027">
    <property type="component" value="Unassembled WGS sequence"/>
</dbReference>
<reference evidence="2" key="1">
    <citation type="submission" date="2023-10" db="EMBL/GenBank/DDBJ databases">
        <title>Genome assembly of Pristionchus species.</title>
        <authorList>
            <person name="Yoshida K."/>
            <person name="Sommer R.J."/>
        </authorList>
    </citation>
    <scope>NUCLEOTIDE SEQUENCE</scope>
    <source>
        <strain evidence="2">RS0144</strain>
    </source>
</reference>
<dbReference type="InterPro" id="IPR001810">
    <property type="entry name" value="F-box_dom"/>
</dbReference>
<comment type="caution">
    <text evidence="2">The sequence shown here is derived from an EMBL/GenBank/DDBJ whole genome shotgun (WGS) entry which is preliminary data.</text>
</comment>